<evidence type="ECO:0000259" key="1">
    <source>
        <dbReference type="Pfam" id="PF07848"/>
    </source>
</evidence>
<dbReference type="RefSeq" id="WP_163898714.1">
    <property type="nucleotide sequence ID" value="NZ_CP048426.1"/>
</dbReference>
<keyword evidence="4" id="KW-1185">Reference proteome</keyword>
<dbReference type="GO" id="GO:0006351">
    <property type="term" value="P:DNA-templated transcription"/>
    <property type="evidence" value="ECO:0007669"/>
    <property type="project" value="TreeGrafter"/>
</dbReference>
<reference evidence="3 4" key="1">
    <citation type="submission" date="2020-02" db="EMBL/GenBank/DDBJ databases">
        <title>Genome sequence of the type strain CCBAU10050 of Rhizobium daejeonense.</title>
        <authorList>
            <person name="Gao J."/>
            <person name="Sun J."/>
        </authorList>
    </citation>
    <scope>NUCLEOTIDE SEQUENCE [LARGE SCALE GENOMIC DNA]</scope>
    <source>
        <strain evidence="3 4">CCBAU10050</strain>
    </source>
</reference>
<name>A0A6M1S8C4_9HYPH</name>
<accession>A0A6M1S8C4</accession>
<feature type="domain" description="Transcriptional repressor PaaX-like C-terminal" evidence="2">
    <location>
        <begin position="183"/>
        <end position="264"/>
    </location>
</feature>
<dbReference type="Gene3D" id="1.10.10.10">
    <property type="entry name" value="Winged helix-like DNA-binding domain superfamily/Winged helix DNA-binding domain"/>
    <property type="match status" value="1"/>
</dbReference>
<evidence type="ECO:0000313" key="3">
    <source>
        <dbReference type="EMBL" id="NGO65637.1"/>
    </source>
</evidence>
<feature type="domain" description="Transcriptional repressor PaaX-like N-terminal" evidence="1">
    <location>
        <begin position="15"/>
        <end position="73"/>
    </location>
</feature>
<proteinExistence type="predicted"/>
<dbReference type="Pfam" id="PF08223">
    <property type="entry name" value="PaaX_C"/>
    <property type="match status" value="1"/>
</dbReference>
<comment type="caution">
    <text evidence="3">The sequence shown here is derived from an EMBL/GenBank/DDBJ whole genome shotgun (WGS) entry which is preliminary data.</text>
</comment>
<dbReference type="InterPro" id="IPR036388">
    <property type="entry name" value="WH-like_DNA-bd_sf"/>
</dbReference>
<gene>
    <name evidence="3" type="ORF">G6N76_18355</name>
</gene>
<dbReference type="PANTHER" id="PTHR30319">
    <property type="entry name" value="PHENYLACETIC ACID REGULATOR-RELATED TRANSCRIPTIONAL REPRESSOR"/>
    <property type="match status" value="1"/>
</dbReference>
<dbReference type="Gene3D" id="3.30.70.2650">
    <property type="match status" value="1"/>
</dbReference>
<dbReference type="EMBL" id="JAAKZH010000006">
    <property type="protein sequence ID" value="NGO65637.1"/>
    <property type="molecule type" value="Genomic_DNA"/>
</dbReference>
<evidence type="ECO:0000259" key="2">
    <source>
        <dbReference type="Pfam" id="PF08223"/>
    </source>
</evidence>
<dbReference type="SUPFAM" id="SSF46785">
    <property type="entry name" value="Winged helix' DNA-binding domain"/>
    <property type="match status" value="1"/>
</dbReference>
<dbReference type="InterPro" id="IPR012906">
    <property type="entry name" value="PaaX-like_N"/>
</dbReference>
<evidence type="ECO:0000313" key="4">
    <source>
        <dbReference type="Proteomes" id="UP000477849"/>
    </source>
</evidence>
<dbReference type="PANTHER" id="PTHR30319:SF1">
    <property type="entry name" value="TRANSCRIPTIONAL REPRESSOR PAAX"/>
    <property type="match status" value="1"/>
</dbReference>
<dbReference type="Proteomes" id="UP000477849">
    <property type="component" value="Unassembled WGS sequence"/>
</dbReference>
<dbReference type="InterPro" id="IPR013225">
    <property type="entry name" value="PaaX_C"/>
</dbReference>
<dbReference type="Pfam" id="PF07848">
    <property type="entry name" value="PaaX"/>
    <property type="match status" value="1"/>
</dbReference>
<dbReference type="AlphaFoldDB" id="A0A6M1S8C4"/>
<dbReference type="InterPro" id="IPR036390">
    <property type="entry name" value="WH_DNA-bd_sf"/>
</dbReference>
<organism evidence="3 4">
    <name type="scientific">Rhizobium daejeonense</name>
    <dbReference type="NCBI Taxonomy" id="240521"/>
    <lineage>
        <taxon>Bacteria</taxon>
        <taxon>Pseudomonadati</taxon>
        <taxon>Pseudomonadota</taxon>
        <taxon>Alphaproteobacteria</taxon>
        <taxon>Hyphomicrobiales</taxon>
        <taxon>Rhizobiaceae</taxon>
        <taxon>Rhizobium/Agrobacterium group</taxon>
        <taxon>Rhizobium</taxon>
    </lineage>
</organism>
<protein>
    <submittedName>
        <fullName evidence="3">PaaX family transcriptional regulator</fullName>
    </submittedName>
</protein>
<sequence length="272" mass="30114">MSNSVKHGNFEVPNARRLILNLLGVAEGGVLSVADALRACALFDISENSVRVTLARLVQSGLVELVERGVYRLGSERRRIRDDVAGWRTVEERLVRWNGDWIAASTGGLSRSDRKVLRARERALSMLGMRELGNGLFIRPDNLAGGAGMARQRLIALGLGEDAAVFRAADFDPDRQKQALGLWKSDTPVVAYRESVQRLEAWLEGMAGLQPEIAARESFLLGDDAIRQIVFDPMLPAPLADEAARHDFIEAVKRFDDQGRRIWMEFFGASAS</sequence>